<feature type="region of interest" description="Disordered" evidence="1">
    <location>
        <begin position="57"/>
        <end position="84"/>
    </location>
</feature>
<dbReference type="PANTHER" id="PTHR47290">
    <property type="entry name" value="RING FINGER PROTEIN"/>
    <property type="match status" value="1"/>
</dbReference>
<dbReference type="EMBL" id="CAUOFW020001391">
    <property type="protein sequence ID" value="CAK9144381.1"/>
    <property type="molecule type" value="Genomic_DNA"/>
</dbReference>
<proteinExistence type="predicted"/>
<feature type="compositionally biased region" description="Basic and acidic residues" evidence="1">
    <location>
        <begin position="57"/>
        <end position="68"/>
    </location>
</feature>
<comment type="caution">
    <text evidence="2">The sequence shown here is derived from an EMBL/GenBank/DDBJ whole genome shotgun (WGS) entry which is preliminary data.</text>
</comment>
<accession>A0ABC8RHE1</accession>
<dbReference type="PANTHER" id="PTHR47290:SF4">
    <property type="entry name" value="RING FINGER PROTEIN"/>
    <property type="match status" value="1"/>
</dbReference>
<dbReference type="InterPro" id="IPR044171">
    <property type="entry name" value="LAX2-like"/>
</dbReference>
<evidence type="ECO:0008006" key="4">
    <source>
        <dbReference type="Google" id="ProtNLM"/>
    </source>
</evidence>
<evidence type="ECO:0000256" key="1">
    <source>
        <dbReference type="SAM" id="MobiDB-lite"/>
    </source>
</evidence>
<dbReference type="AlphaFoldDB" id="A0ABC8RHE1"/>
<evidence type="ECO:0000313" key="3">
    <source>
        <dbReference type="Proteomes" id="UP001642360"/>
    </source>
</evidence>
<name>A0ABC8RHE1_9AQUA</name>
<keyword evidence="3" id="KW-1185">Reference proteome</keyword>
<protein>
    <recommendedName>
        <fullName evidence="4">RING finger protein</fullName>
    </recommendedName>
</protein>
<gene>
    <name evidence="2" type="ORF">ILEXP_LOCUS12134</name>
</gene>
<organism evidence="2 3">
    <name type="scientific">Ilex paraguariensis</name>
    <name type="common">yerba mate</name>
    <dbReference type="NCBI Taxonomy" id="185542"/>
    <lineage>
        <taxon>Eukaryota</taxon>
        <taxon>Viridiplantae</taxon>
        <taxon>Streptophyta</taxon>
        <taxon>Embryophyta</taxon>
        <taxon>Tracheophyta</taxon>
        <taxon>Spermatophyta</taxon>
        <taxon>Magnoliopsida</taxon>
        <taxon>eudicotyledons</taxon>
        <taxon>Gunneridae</taxon>
        <taxon>Pentapetalae</taxon>
        <taxon>asterids</taxon>
        <taxon>campanulids</taxon>
        <taxon>Aquifoliales</taxon>
        <taxon>Aquifoliaceae</taxon>
        <taxon>Ilex</taxon>
    </lineage>
</organism>
<dbReference type="Proteomes" id="UP001642360">
    <property type="component" value="Unassembled WGS sequence"/>
</dbReference>
<reference evidence="2 3" key="1">
    <citation type="submission" date="2024-02" db="EMBL/GenBank/DDBJ databases">
        <authorList>
            <person name="Vignale AGUSTIN F."/>
            <person name="Sosa J E."/>
            <person name="Modenutti C."/>
        </authorList>
    </citation>
    <scope>NUCLEOTIDE SEQUENCE [LARGE SCALE GENOMIC DNA]</scope>
</reference>
<sequence>MTMINPAENLYKLQHPYGGYGGRSYSNCFGVMNQLEGYDCGSSEACLGESDLVVGRMAEDESKSRTESVNEAGSSSKDVQEEKDEGWLQLSIGGHMASHDHDNKVDQRVVDLTSRRGGLLELDLLPAGGSSHSQQVISPLAPPMFHAPDQFRAPRPVTNFTSATGYNTSLLFQHPGTSSSTFSHQEISWAFRPFPRNIAAASSSSSSPSLMAPGPYFARPFQIQTGIDIAGPSIDFRVVDPPRRPHSGIWFMLQASQNQVKEPFLPQISKSYLRIKDGRMTIRLLMKYLVNKLRLDSESEGLSEENA</sequence>
<evidence type="ECO:0000313" key="2">
    <source>
        <dbReference type="EMBL" id="CAK9144381.1"/>
    </source>
</evidence>